<organism evidence="1 2">
    <name type="scientific">Phaeobacter piscinae</name>
    <dbReference type="NCBI Taxonomy" id="1580596"/>
    <lineage>
        <taxon>Bacteria</taxon>
        <taxon>Pseudomonadati</taxon>
        <taxon>Pseudomonadota</taxon>
        <taxon>Alphaproteobacteria</taxon>
        <taxon>Rhodobacterales</taxon>
        <taxon>Roseobacteraceae</taxon>
        <taxon>Phaeobacter</taxon>
    </lineage>
</organism>
<evidence type="ECO:0000313" key="1">
    <source>
        <dbReference type="EMBL" id="ATG43684.1"/>
    </source>
</evidence>
<dbReference type="EMBL" id="CP010767">
    <property type="protein sequence ID" value="ATG43684.1"/>
    <property type="molecule type" value="Genomic_DNA"/>
</dbReference>
<reference evidence="1 2" key="1">
    <citation type="journal article" date="2017" name="Front. Microbiol.">
        <title>Phaeobacter piscinae sp. nov., a species of the Roseobacter group and potential aquaculture probiont.</title>
        <authorList>
            <person name="Sonnenschein E.C."/>
            <person name="Phippen C.B.W."/>
            <person name="Nielsen K.F."/>
            <person name="Mateiu R.V."/>
            <person name="Melchiorsen J."/>
            <person name="Gram L."/>
            <person name="Overmann J."/>
            <person name="Freese H.M."/>
        </authorList>
    </citation>
    <scope>NUCLEOTIDE SEQUENCE [LARGE SCALE GENOMIC DNA]</scope>
    <source>
        <strain evidence="1 2">P13</strain>
    </source>
</reference>
<dbReference type="RefSeq" id="WP_096871494.1">
    <property type="nucleotide sequence ID" value="NZ_CP010767.1"/>
</dbReference>
<name>A0AAN1GRA4_9RHOB</name>
<accession>A0AAN1GRA4</accession>
<evidence type="ECO:0000313" key="2">
    <source>
        <dbReference type="Proteomes" id="UP000218606"/>
    </source>
</evidence>
<dbReference type="AlphaFoldDB" id="A0AAN1GRA4"/>
<proteinExistence type="predicted"/>
<sequence length="188" mass="20717">MGVEEDLKHELANMRKLLDQAQRAGRSAPSRASPAVVAQQLQLPNVVRFPLAQFAAGRGRKVPLPELVQEIAEVVGRENAVKLVEGTRQRGARRWRRHLYIPSDIPENHRIVSLIGWDAAQALSFSHANSVLELPSCHGLRKAYLADVAIRLAGQGADQAEIASELGVERKTVANLLDLADYWAPRLV</sequence>
<dbReference type="Proteomes" id="UP000218606">
    <property type="component" value="Chromosome"/>
</dbReference>
<gene>
    <name evidence="1" type="ORF">PhaeoP13_01747</name>
</gene>
<protein>
    <submittedName>
        <fullName evidence="1">Uncharacterized protein</fullName>
    </submittedName>
</protein>